<keyword evidence="2" id="KW-1185">Reference proteome</keyword>
<comment type="caution">
    <text evidence="1">The sequence shown here is derived from an EMBL/GenBank/DDBJ whole genome shotgun (WGS) entry which is preliminary data.</text>
</comment>
<evidence type="ECO:0000313" key="1">
    <source>
        <dbReference type="EMBL" id="KAH9421757.1"/>
    </source>
</evidence>
<dbReference type="EMBL" id="NJHN03000037">
    <property type="protein sequence ID" value="KAH9421757.1"/>
    <property type="molecule type" value="Genomic_DNA"/>
</dbReference>
<reference evidence="1 2" key="1">
    <citation type="journal article" date="2018" name="J. Allergy Clin. Immunol.">
        <title>High-quality assembly of Dermatophagoides pteronyssinus genome and transcriptome reveals a wide range of novel allergens.</title>
        <authorList>
            <person name="Liu X.Y."/>
            <person name="Yang K.Y."/>
            <person name="Wang M.Q."/>
            <person name="Kwok J.S."/>
            <person name="Zeng X."/>
            <person name="Yang Z."/>
            <person name="Xiao X.J."/>
            <person name="Lau C.P."/>
            <person name="Li Y."/>
            <person name="Huang Z.M."/>
            <person name="Ba J.G."/>
            <person name="Yim A.K."/>
            <person name="Ouyang C.Y."/>
            <person name="Ngai S.M."/>
            <person name="Chan T.F."/>
            <person name="Leung E.L."/>
            <person name="Liu L."/>
            <person name="Liu Z.G."/>
            <person name="Tsui S.K."/>
        </authorList>
    </citation>
    <scope>NUCLEOTIDE SEQUENCE [LARGE SCALE GENOMIC DNA]</scope>
    <source>
        <strain evidence="1">Derp</strain>
    </source>
</reference>
<organism evidence="1 2">
    <name type="scientific">Dermatophagoides pteronyssinus</name>
    <name type="common">European house dust mite</name>
    <dbReference type="NCBI Taxonomy" id="6956"/>
    <lineage>
        <taxon>Eukaryota</taxon>
        <taxon>Metazoa</taxon>
        <taxon>Ecdysozoa</taxon>
        <taxon>Arthropoda</taxon>
        <taxon>Chelicerata</taxon>
        <taxon>Arachnida</taxon>
        <taxon>Acari</taxon>
        <taxon>Acariformes</taxon>
        <taxon>Sarcoptiformes</taxon>
        <taxon>Astigmata</taxon>
        <taxon>Psoroptidia</taxon>
        <taxon>Analgoidea</taxon>
        <taxon>Pyroglyphidae</taxon>
        <taxon>Dermatophagoidinae</taxon>
        <taxon>Dermatophagoides</taxon>
    </lineage>
</organism>
<dbReference type="Proteomes" id="UP000887458">
    <property type="component" value="Unassembled WGS sequence"/>
</dbReference>
<gene>
    <name evidence="1" type="ORF">DERP_002045</name>
</gene>
<accession>A0ABQ8JH26</accession>
<name>A0ABQ8JH26_DERPT</name>
<sequence length="63" mass="7427">MTEVFYLCKLIEQMTKSTILSKLDHGILAQSLKNENLLKYTPKRMIIQQYFVVAVFMRNDNNT</sequence>
<proteinExistence type="predicted"/>
<reference evidence="1 2" key="2">
    <citation type="journal article" date="2022" name="Mol. Biol. Evol.">
        <title>Comparative Genomics Reveals Insights into the Divergent Evolution of Astigmatic Mites and Household Pest Adaptations.</title>
        <authorList>
            <person name="Xiong Q."/>
            <person name="Wan A.T."/>
            <person name="Liu X."/>
            <person name="Fung C.S."/>
            <person name="Xiao X."/>
            <person name="Malainual N."/>
            <person name="Hou J."/>
            <person name="Wang L."/>
            <person name="Wang M."/>
            <person name="Yang K.Y."/>
            <person name="Cui Y."/>
            <person name="Leung E.L."/>
            <person name="Nong W."/>
            <person name="Shin S.K."/>
            <person name="Au S.W."/>
            <person name="Jeong K.Y."/>
            <person name="Chew F.T."/>
            <person name="Hui J.H."/>
            <person name="Leung T.F."/>
            <person name="Tungtrongchitr A."/>
            <person name="Zhong N."/>
            <person name="Liu Z."/>
            <person name="Tsui S.K."/>
        </authorList>
    </citation>
    <scope>NUCLEOTIDE SEQUENCE [LARGE SCALE GENOMIC DNA]</scope>
    <source>
        <strain evidence="1">Derp</strain>
    </source>
</reference>
<protein>
    <submittedName>
        <fullName evidence="1">Uncharacterized protein</fullName>
    </submittedName>
</protein>
<evidence type="ECO:0000313" key="2">
    <source>
        <dbReference type="Proteomes" id="UP000887458"/>
    </source>
</evidence>